<protein>
    <submittedName>
        <fullName evidence="1">Uncharacterized protein</fullName>
    </submittedName>
</protein>
<evidence type="ECO:0000313" key="1">
    <source>
        <dbReference type="EMBL" id="NVL04236.1"/>
    </source>
</evidence>
<organism evidence="1">
    <name type="scientific">Bradyrhizobium quebecense</name>
    <dbReference type="NCBI Taxonomy" id="2748629"/>
    <lineage>
        <taxon>Bacteria</taxon>
        <taxon>Pseudomonadati</taxon>
        <taxon>Pseudomonadota</taxon>
        <taxon>Alphaproteobacteria</taxon>
        <taxon>Hyphomicrobiales</taxon>
        <taxon>Nitrobacteraceae</taxon>
        <taxon>Bradyrhizobium</taxon>
    </lineage>
</organism>
<proteinExistence type="predicted"/>
<gene>
    <name evidence="1" type="ORF">HU230_00440</name>
</gene>
<reference evidence="1" key="1">
    <citation type="submission" date="2020-06" db="EMBL/GenBank/DDBJ databases">
        <title>Whole Genome Sequence of Bradyrhizobium sp. Strain 66S1MB.</title>
        <authorList>
            <person name="Bromfield E."/>
            <person name="Cloutier S."/>
        </authorList>
    </citation>
    <scope>NUCLEOTIDE SEQUENCE</scope>
    <source>
        <strain evidence="1">66S1MB</strain>
    </source>
</reference>
<sequence>MTKERQAEDAADTFRLLRAFRSIRDRAARRRVVETVEAIANDRAPDADAMSVVIDQK</sequence>
<dbReference type="RefSeq" id="WP_176528526.1">
    <property type="nucleotide sequence ID" value="NZ_CP088022.1"/>
</dbReference>
<dbReference type="AlphaFoldDB" id="A0A973WHX7"/>
<comment type="caution">
    <text evidence="1">The sequence shown here is derived from an EMBL/GenBank/DDBJ whole genome shotgun (WGS) entry which is preliminary data.</text>
</comment>
<name>A0A973WHX7_9BRAD</name>
<dbReference type="EMBL" id="JABWSX010000001">
    <property type="protein sequence ID" value="NVL04236.1"/>
    <property type="molecule type" value="Genomic_DNA"/>
</dbReference>
<accession>A0A973WHX7</accession>